<comment type="caution">
    <text evidence="3">The sequence shown here is derived from an EMBL/GenBank/DDBJ whole genome shotgun (WGS) entry which is preliminary data.</text>
</comment>
<dbReference type="EMBL" id="JAAMPC010000017">
    <property type="protein sequence ID" value="KAG2247489.1"/>
    <property type="molecule type" value="Genomic_DNA"/>
</dbReference>
<sequence>MVRKKKMAKRDIALTSWTHAAGESSRPYLTDKGSEATPLRNNLPSTALLPEITEELELFNTANEKEPSEESDDQHASSVHEEAQIDKVTATSSDPAPPKPLSAPIGTVPSESHRSETPDRVTDSLLLLCHEEKDGSVEEAKEQSKDSEPVEKVQEDAQIEGIVSLGSSSEEISKKQGRKKRVMKRLGLGTSKRRKTSKSGDPRPFSSRVRSRKASERGTVVKASPVTKRVEKFLRRSIIAERLVDMTETDQWGYVEIIAKGSMGTTVSSLDNYVEPVIAEFYAGLPVTKVEADAEEIEVKVRGHLDHFSPTMINEVLNLKPLDKDEVDEETALDGIPKSELAEFLTEGTRKEWENLTTADLSSRYGALMIIAAHNWIPSTHKTHVSIDRARLVYKMAQGICVDMGRLIFKQVMNLGVVQKNDSRWLIFPRLIMSILQKQHRVSLFSGEKAQGPVVYTKDKRVGEIYEQRVAKAKGKAKEVGEGKLSSRSLRMPPHVPSPSIAPASSNRTGPRRFVVHDLGSVSILQGLLTQEDLQAVLQQTTRALQALTDIVQDLSRSVAG</sequence>
<dbReference type="Pfam" id="PF20167">
    <property type="entry name" value="Transposase_32"/>
    <property type="match status" value="1"/>
</dbReference>
<name>A0A8X7P7J2_BRACI</name>
<feature type="region of interest" description="Disordered" evidence="1">
    <location>
        <begin position="477"/>
        <end position="509"/>
    </location>
</feature>
<feature type="compositionally biased region" description="Basic and acidic residues" evidence="1">
    <location>
        <begin position="63"/>
        <end position="85"/>
    </location>
</feature>
<protein>
    <recommendedName>
        <fullName evidence="2">Putative plant transposon protein domain-containing protein</fullName>
    </recommendedName>
</protein>
<proteinExistence type="predicted"/>
<feature type="compositionally biased region" description="Basic residues" evidence="1">
    <location>
        <begin position="175"/>
        <end position="184"/>
    </location>
</feature>
<evidence type="ECO:0000313" key="4">
    <source>
        <dbReference type="Proteomes" id="UP000886595"/>
    </source>
</evidence>
<feature type="compositionally biased region" description="Basic and acidic residues" evidence="1">
    <location>
        <begin position="111"/>
        <end position="122"/>
    </location>
</feature>
<gene>
    <name evidence="3" type="ORF">Bca52824_087117</name>
</gene>
<keyword evidence="4" id="KW-1185">Reference proteome</keyword>
<dbReference type="Proteomes" id="UP000886595">
    <property type="component" value="Unassembled WGS sequence"/>
</dbReference>
<reference evidence="3 4" key="1">
    <citation type="submission" date="2020-02" db="EMBL/GenBank/DDBJ databases">
        <authorList>
            <person name="Ma Q."/>
            <person name="Huang Y."/>
            <person name="Song X."/>
            <person name="Pei D."/>
        </authorList>
    </citation>
    <scope>NUCLEOTIDE SEQUENCE [LARGE SCALE GENOMIC DNA]</scope>
    <source>
        <strain evidence="3">Sxm20200214</strain>
        <tissue evidence="3">Leaf</tissue>
    </source>
</reference>
<dbReference type="AlphaFoldDB" id="A0A8X7P7J2"/>
<evidence type="ECO:0000256" key="1">
    <source>
        <dbReference type="SAM" id="MobiDB-lite"/>
    </source>
</evidence>
<dbReference type="InterPro" id="IPR046796">
    <property type="entry name" value="Transposase_32_dom"/>
</dbReference>
<feature type="compositionally biased region" description="Basic and acidic residues" evidence="1">
    <location>
        <begin position="129"/>
        <end position="155"/>
    </location>
</feature>
<dbReference type="OrthoDB" id="1102012at2759"/>
<feature type="domain" description="Putative plant transposon protein" evidence="2">
    <location>
        <begin position="267"/>
        <end position="440"/>
    </location>
</feature>
<organism evidence="3 4">
    <name type="scientific">Brassica carinata</name>
    <name type="common">Ethiopian mustard</name>
    <name type="synonym">Abyssinian cabbage</name>
    <dbReference type="NCBI Taxonomy" id="52824"/>
    <lineage>
        <taxon>Eukaryota</taxon>
        <taxon>Viridiplantae</taxon>
        <taxon>Streptophyta</taxon>
        <taxon>Embryophyta</taxon>
        <taxon>Tracheophyta</taxon>
        <taxon>Spermatophyta</taxon>
        <taxon>Magnoliopsida</taxon>
        <taxon>eudicotyledons</taxon>
        <taxon>Gunneridae</taxon>
        <taxon>Pentapetalae</taxon>
        <taxon>rosids</taxon>
        <taxon>malvids</taxon>
        <taxon>Brassicales</taxon>
        <taxon>Brassicaceae</taxon>
        <taxon>Brassiceae</taxon>
        <taxon>Brassica</taxon>
    </lineage>
</organism>
<feature type="region of interest" description="Disordered" evidence="1">
    <location>
        <begin position="18"/>
        <end position="219"/>
    </location>
</feature>
<evidence type="ECO:0000259" key="2">
    <source>
        <dbReference type="Pfam" id="PF20167"/>
    </source>
</evidence>
<evidence type="ECO:0000313" key="3">
    <source>
        <dbReference type="EMBL" id="KAG2247489.1"/>
    </source>
</evidence>
<accession>A0A8X7P7J2</accession>